<proteinExistence type="predicted"/>
<feature type="region of interest" description="Disordered" evidence="1">
    <location>
        <begin position="1"/>
        <end position="20"/>
    </location>
</feature>
<organism evidence="3 4">
    <name type="scientific">Cephaloticoccus capnophilus</name>
    <dbReference type="NCBI Taxonomy" id="1548208"/>
    <lineage>
        <taxon>Bacteria</taxon>
        <taxon>Pseudomonadati</taxon>
        <taxon>Verrucomicrobiota</taxon>
        <taxon>Opitutia</taxon>
        <taxon>Opitutales</taxon>
        <taxon>Opitutaceae</taxon>
        <taxon>Cephaloticoccus</taxon>
    </lineage>
</organism>
<evidence type="ECO:0000256" key="2">
    <source>
        <dbReference type="SAM" id="Phobius"/>
    </source>
</evidence>
<name>A0A139SR34_9BACT</name>
<keyword evidence="2" id="KW-1133">Transmembrane helix</keyword>
<evidence type="ECO:0000256" key="1">
    <source>
        <dbReference type="SAM" id="MobiDB-lite"/>
    </source>
</evidence>
<keyword evidence="4" id="KW-1185">Reference proteome</keyword>
<dbReference type="AlphaFoldDB" id="A0A139SR34"/>
<dbReference type="Proteomes" id="UP000071392">
    <property type="component" value="Unassembled WGS sequence"/>
</dbReference>
<accession>A0A139SR34</accession>
<gene>
    <name evidence="3" type="ORF">AXK12_02405</name>
</gene>
<keyword evidence="2" id="KW-0472">Membrane</keyword>
<evidence type="ECO:0000313" key="4">
    <source>
        <dbReference type="Proteomes" id="UP000071392"/>
    </source>
</evidence>
<protein>
    <submittedName>
        <fullName evidence="3">Uncharacterized protein</fullName>
    </submittedName>
</protein>
<dbReference type="EMBL" id="LSZP01000016">
    <property type="protein sequence ID" value="KXU37018.1"/>
    <property type="molecule type" value="Genomic_DNA"/>
</dbReference>
<comment type="caution">
    <text evidence="3">The sequence shown here is derived from an EMBL/GenBank/DDBJ whole genome shotgun (WGS) entry which is preliminary data.</text>
</comment>
<sequence>MQRDSRAPVGRTRASEPVPKKSVCDSGFALVLVLSLVSLLMAAVYTISLISKVDAEIGATDAYRLQARQNALLGLGLAIAELQRAAGDSAAVTAPATLRLTNSTTLAYPSLTGVWSAGSFSENPDNWFVSGNFEELGPNQITPAVLPPESSAITLIGNGTVSATRDMARALRVPIADTNGGYAFWVGDEGAKAALAILPADSPLAPNGAPLVIDPRRDIPSFAHNSPVRAQPFLWNDLRRLVGSTNMKARFRSYTTKAQWVEGSALVGGRFNINTSNPISWEAVLRAYENARDPSQPELSAAKAQALAERLAANIGPKQWANAKPQFGPFFSLAAFWDSELVQESLEDAGITTLTQGDLHSILWPMLAVRSDTFRIRAYGDARNPADFANPTAPPQAAAYCEVIVQRTPHPDPLGNGLRFEIVYFRWLGAADI</sequence>
<reference evidence="3 4" key="1">
    <citation type="submission" date="2016-02" db="EMBL/GenBank/DDBJ databases">
        <authorList>
            <person name="Wen L."/>
            <person name="He K."/>
            <person name="Yang H."/>
        </authorList>
    </citation>
    <scope>NUCLEOTIDE SEQUENCE [LARGE SCALE GENOMIC DNA]</scope>
    <source>
        <strain evidence="3 4">CV41</strain>
    </source>
</reference>
<keyword evidence="2" id="KW-0812">Transmembrane</keyword>
<feature type="transmembrane region" description="Helical" evidence="2">
    <location>
        <begin position="27"/>
        <end position="47"/>
    </location>
</feature>
<dbReference type="STRING" id="1548208.AXK12_02405"/>
<evidence type="ECO:0000313" key="3">
    <source>
        <dbReference type="EMBL" id="KXU37018.1"/>
    </source>
</evidence>